<evidence type="ECO:0008006" key="3">
    <source>
        <dbReference type="Google" id="ProtNLM"/>
    </source>
</evidence>
<dbReference type="InterPro" id="IPR036390">
    <property type="entry name" value="WH_DNA-bd_sf"/>
</dbReference>
<keyword evidence="2" id="KW-1185">Reference proteome</keyword>
<sequence>MAKPSPNSSLYQLIAAGQLAHKALLVPLKERGLEPGDDAVLFELGRSGTTEQELAETLGLPFETLEPRLIRLIDRDLVDRRAVGPELVPGVALTERGIRIRNSLADHWAQLEEALLGELKPKHRKRFGQILRRFTDLLQF</sequence>
<evidence type="ECO:0000313" key="1">
    <source>
        <dbReference type="EMBL" id="KFL31931.1"/>
    </source>
</evidence>
<dbReference type="EMBL" id="JQGC01000004">
    <property type="protein sequence ID" value="KFL31931.1"/>
    <property type="molecule type" value="Genomic_DNA"/>
</dbReference>
<protein>
    <recommendedName>
        <fullName evidence="3">HTH marR-type domain-containing protein</fullName>
    </recommendedName>
</protein>
<dbReference type="Proteomes" id="UP000028981">
    <property type="component" value="Unassembled WGS sequence"/>
</dbReference>
<dbReference type="SUPFAM" id="SSF46785">
    <property type="entry name" value="Winged helix' DNA-binding domain"/>
    <property type="match status" value="1"/>
</dbReference>
<reference evidence="1 2" key="1">
    <citation type="submission" date="2014-08" db="EMBL/GenBank/DDBJ databases">
        <authorList>
            <person name="Hassan Y.I."/>
            <person name="Lepp D."/>
            <person name="Zhou T."/>
        </authorList>
    </citation>
    <scope>NUCLEOTIDE SEQUENCE [LARGE SCALE GENOMIC DNA]</scope>
    <source>
        <strain evidence="1 2">IFO13584</strain>
    </source>
</reference>
<name>A0A087M4X8_9HYPH</name>
<accession>A0A087M4X8</accession>
<comment type="caution">
    <text evidence="1">The sequence shown here is derived from an EMBL/GenBank/DDBJ whole genome shotgun (WGS) entry which is preliminary data.</text>
</comment>
<dbReference type="Gene3D" id="1.10.10.10">
    <property type="entry name" value="Winged helix-like DNA-binding domain superfamily/Winged helix DNA-binding domain"/>
    <property type="match status" value="1"/>
</dbReference>
<evidence type="ECO:0000313" key="2">
    <source>
        <dbReference type="Proteomes" id="UP000028981"/>
    </source>
</evidence>
<organism evidence="1 2">
    <name type="scientific">Devosia riboflavina</name>
    <dbReference type="NCBI Taxonomy" id="46914"/>
    <lineage>
        <taxon>Bacteria</taxon>
        <taxon>Pseudomonadati</taxon>
        <taxon>Pseudomonadota</taxon>
        <taxon>Alphaproteobacteria</taxon>
        <taxon>Hyphomicrobiales</taxon>
        <taxon>Devosiaceae</taxon>
        <taxon>Devosia</taxon>
    </lineage>
</organism>
<dbReference type="InterPro" id="IPR036388">
    <property type="entry name" value="WH-like_DNA-bd_sf"/>
</dbReference>
<dbReference type="RefSeq" id="WP_035080448.1">
    <property type="nucleotide sequence ID" value="NZ_JQGC01000004.1"/>
</dbReference>
<gene>
    <name evidence="1" type="ORF">JP75_05910</name>
</gene>
<proteinExistence type="predicted"/>
<dbReference type="AlphaFoldDB" id="A0A087M4X8"/>
<dbReference type="OrthoDB" id="7948154at2"/>